<dbReference type="EMBL" id="OB663145">
    <property type="protein sequence ID" value="CAD7231035.1"/>
    <property type="molecule type" value="Genomic_DNA"/>
</dbReference>
<dbReference type="GO" id="GO:0017147">
    <property type="term" value="F:Wnt-protein binding"/>
    <property type="evidence" value="ECO:0007669"/>
    <property type="project" value="TreeGrafter"/>
</dbReference>
<feature type="signal peptide" evidence="5">
    <location>
        <begin position="1"/>
        <end position="27"/>
    </location>
</feature>
<dbReference type="PANTHER" id="PTHR11309">
    <property type="entry name" value="FRIZZLED"/>
    <property type="match status" value="1"/>
</dbReference>
<dbReference type="PANTHER" id="PTHR11309:SF47">
    <property type="entry name" value="FRIZZLED"/>
    <property type="match status" value="1"/>
</dbReference>
<feature type="compositionally biased region" description="Low complexity" evidence="4">
    <location>
        <begin position="282"/>
        <end position="293"/>
    </location>
</feature>
<evidence type="ECO:0000256" key="3">
    <source>
        <dbReference type="PROSITE-ProRule" id="PRU00090"/>
    </source>
</evidence>
<feature type="disulfide bond" evidence="3">
    <location>
        <begin position="41"/>
        <end position="102"/>
    </location>
</feature>
<dbReference type="InterPro" id="IPR020067">
    <property type="entry name" value="Frizzled_dom"/>
</dbReference>
<accession>A0A7R8ZR08</accession>
<feature type="disulfide bond" evidence="3">
    <location>
        <begin position="49"/>
        <end position="95"/>
    </location>
</feature>
<feature type="compositionally biased region" description="Basic and acidic residues" evidence="4">
    <location>
        <begin position="448"/>
        <end position="457"/>
    </location>
</feature>
<sequence>MKVSTGFLSFQYFTVLLLALILCTVNSERTCGFPEVGDSRCQSITLPLCQNLPYNRTVYPNFLNHSNQDEAGKELSAFGPLINTTCSIGLPFFLCSLFAPVCTSRNNPVAPCRGVCERVRSECANFVGEFEYPWPDYLDCSQFPRQGEDDCVSLASGGFEVRLLMVETGLWGNWNDYEMARFPNLLGHRSQGEAGKAINTYYPLVRARCSVDLQYFLCTVFAPNCVSEDPDILIPPCREFCERAQAGCDELFDAWPRNLQCRQFPPENSGQECVKGNGARVNSSDSLPDSSLLNEEEAEENNKISRRPRGNLFVGEALESPSDSSVNECEHVEIPFCRNAPYQFTIYPNLVGHQNQKDAAVALEPFFPIARARCSSDFQLFLCTVHAPVCASGTLIPPCRDLCESAREGCEGFMNEFGITWPENLNCSHFPARLQEDCVTTVLSDRGPENVVDHDSPDSPGFTGTTAEAA</sequence>
<gene>
    <name evidence="6" type="ORF">CTOB1V02_LOCUS8890</name>
</gene>
<feature type="disulfide bond" evidence="3">
    <location>
        <begin position="116"/>
        <end position="140"/>
    </location>
</feature>
<feature type="region of interest" description="Disordered" evidence="4">
    <location>
        <begin position="268"/>
        <end position="304"/>
    </location>
</feature>
<protein>
    <submittedName>
        <fullName evidence="6">Uncharacterized protein</fullName>
    </submittedName>
</protein>
<name>A0A7R8ZR08_9CRUS</name>
<keyword evidence="1" id="KW-0217">Developmental protein</keyword>
<feature type="disulfide bond" evidence="3">
    <location>
        <begin position="329"/>
        <end position="390"/>
    </location>
</feature>
<evidence type="ECO:0000256" key="2">
    <source>
        <dbReference type="ARBA" id="ARBA00023157"/>
    </source>
</evidence>
<evidence type="ECO:0000256" key="5">
    <source>
        <dbReference type="SAM" id="SignalP"/>
    </source>
</evidence>
<feature type="chain" id="PRO_5044017318" evidence="5">
    <location>
        <begin position="28"/>
        <end position="470"/>
    </location>
</feature>
<organism evidence="6">
    <name type="scientific">Cyprideis torosa</name>
    <dbReference type="NCBI Taxonomy" id="163714"/>
    <lineage>
        <taxon>Eukaryota</taxon>
        <taxon>Metazoa</taxon>
        <taxon>Ecdysozoa</taxon>
        <taxon>Arthropoda</taxon>
        <taxon>Crustacea</taxon>
        <taxon>Oligostraca</taxon>
        <taxon>Ostracoda</taxon>
        <taxon>Podocopa</taxon>
        <taxon>Podocopida</taxon>
        <taxon>Cytherocopina</taxon>
        <taxon>Cytheroidea</taxon>
        <taxon>Cytherideidae</taxon>
        <taxon>Cyprideis</taxon>
    </lineage>
</organism>
<dbReference type="GO" id="GO:0042813">
    <property type="term" value="F:Wnt receptor activity"/>
    <property type="evidence" value="ECO:0007669"/>
    <property type="project" value="TreeGrafter"/>
</dbReference>
<evidence type="ECO:0000313" key="6">
    <source>
        <dbReference type="EMBL" id="CAD7231035.1"/>
    </source>
</evidence>
<feature type="disulfide bond" evidence="3">
    <location>
        <begin position="403"/>
        <end position="427"/>
    </location>
</feature>
<dbReference type="Pfam" id="PF01392">
    <property type="entry name" value="Fz"/>
    <property type="match status" value="3"/>
</dbReference>
<dbReference type="AlphaFoldDB" id="A0A7R8ZR08"/>
<comment type="caution">
    <text evidence="3">Lacks conserved residue(s) required for the propagation of feature annotation.</text>
</comment>
<dbReference type="PROSITE" id="PS50038">
    <property type="entry name" value="FZ"/>
    <property type="match status" value="3"/>
</dbReference>
<dbReference type="Gene3D" id="1.10.2000.10">
    <property type="entry name" value="Frizzled cysteine-rich domain"/>
    <property type="match status" value="3"/>
</dbReference>
<proteinExistence type="predicted"/>
<dbReference type="InterPro" id="IPR015526">
    <property type="entry name" value="Frizzled/SFRP"/>
</dbReference>
<evidence type="ECO:0000256" key="1">
    <source>
        <dbReference type="ARBA" id="ARBA00022473"/>
    </source>
</evidence>
<dbReference type="GO" id="GO:0035567">
    <property type="term" value="P:non-canonical Wnt signaling pathway"/>
    <property type="evidence" value="ECO:0007669"/>
    <property type="project" value="TreeGrafter"/>
</dbReference>
<dbReference type="GO" id="GO:0060070">
    <property type="term" value="P:canonical Wnt signaling pathway"/>
    <property type="evidence" value="ECO:0007669"/>
    <property type="project" value="TreeGrafter"/>
</dbReference>
<dbReference type="GO" id="GO:0005886">
    <property type="term" value="C:plasma membrane"/>
    <property type="evidence" value="ECO:0007669"/>
    <property type="project" value="TreeGrafter"/>
</dbReference>
<dbReference type="SUPFAM" id="SSF63501">
    <property type="entry name" value="Frizzled cysteine-rich domain"/>
    <property type="match status" value="3"/>
</dbReference>
<keyword evidence="5" id="KW-0732">Signal</keyword>
<dbReference type="OrthoDB" id="10053709at2759"/>
<keyword evidence="2 3" id="KW-1015">Disulfide bond</keyword>
<dbReference type="InterPro" id="IPR036790">
    <property type="entry name" value="Frizzled_dom_sf"/>
</dbReference>
<feature type="region of interest" description="Disordered" evidence="4">
    <location>
        <begin position="448"/>
        <end position="470"/>
    </location>
</feature>
<evidence type="ECO:0000256" key="4">
    <source>
        <dbReference type="SAM" id="MobiDB-lite"/>
    </source>
</evidence>
<dbReference type="SMART" id="SM00063">
    <property type="entry name" value="FRI"/>
    <property type="match status" value="3"/>
</dbReference>
<feature type="disulfide bond" evidence="3">
    <location>
        <begin position="337"/>
        <end position="383"/>
    </location>
</feature>
<reference evidence="6" key="1">
    <citation type="submission" date="2020-11" db="EMBL/GenBank/DDBJ databases">
        <authorList>
            <person name="Tran Van P."/>
        </authorList>
    </citation>
    <scope>NUCLEOTIDE SEQUENCE</scope>
</reference>